<accession>A0ABQ1JC22</accession>
<sequence length="175" mass="19540">MRDSLLGYLAGYTDGDKVFTYYNIDSADDQKWLPETFCVNASDIPSGKKIRLMHAETGQYIASLASNIFAIILMASYGSDQIESYSLTERSGGYLISNSVGYYLSYDHDRDVLAMSTDPDSEDCIWDFETLGTKSGFYVKARRSGPYGTHLYWNGSQFGLYGIASDDQIWVAQLA</sequence>
<organism evidence="1 2">
    <name type="scientific">Tistrella bauzanensis</name>
    <dbReference type="NCBI Taxonomy" id="657419"/>
    <lineage>
        <taxon>Bacteria</taxon>
        <taxon>Pseudomonadati</taxon>
        <taxon>Pseudomonadota</taxon>
        <taxon>Alphaproteobacteria</taxon>
        <taxon>Geminicoccales</taxon>
        <taxon>Geminicoccaceae</taxon>
        <taxon>Tistrella</taxon>
    </lineage>
</organism>
<protein>
    <submittedName>
        <fullName evidence="1">Uncharacterized protein</fullName>
    </submittedName>
</protein>
<comment type="caution">
    <text evidence="1">The sequence shown here is derived from an EMBL/GenBank/DDBJ whole genome shotgun (WGS) entry which is preliminary data.</text>
</comment>
<name>A0ABQ1JC22_9PROT</name>
<reference evidence="2" key="1">
    <citation type="journal article" date="2019" name="Int. J. Syst. Evol. Microbiol.">
        <title>The Global Catalogue of Microorganisms (GCM) 10K type strain sequencing project: providing services to taxonomists for standard genome sequencing and annotation.</title>
        <authorList>
            <consortium name="The Broad Institute Genomics Platform"/>
            <consortium name="The Broad Institute Genome Sequencing Center for Infectious Disease"/>
            <person name="Wu L."/>
            <person name="Ma J."/>
        </authorList>
    </citation>
    <scope>NUCLEOTIDE SEQUENCE [LARGE SCALE GENOMIC DNA]</scope>
    <source>
        <strain evidence="2">CGMCC 1.10188</strain>
    </source>
</reference>
<keyword evidence="2" id="KW-1185">Reference proteome</keyword>
<dbReference type="EMBL" id="BMDZ01000118">
    <property type="protein sequence ID" value="GGB62583.1"/>
    <property type="molecule type" value="Genomic_DNA"/>
</dbReference>
<dbReference type="Proteomes" id="UP000603352">
    <property type="component" value="Unassembled WGS sequence"/>
</dbReference>
<evidence type="ECO:0000313" key="1">
    <source>
        <dbReference type="EMBL" id="GGB62583.1"/>
    </source>
</evidence>
<proteinExistence type="predicted"/>
<evidence type="ECO:0000313" key="2">
    <source>
        <dbReference type="Proteomes" id="UP000603352"/>
    </source>
</evidence>
<dbReference type="RefSeq" id="WP_188582975.1">
    <property type="nucleotide sequence ID" value="NZ_BMDZ01000118.1"/>
</dbReference>
<gene>
    <name evidence="1" type="ORF">GCM10011505_49000</name>
</gene>
<dbReference type="SUPFAM" id="SSF50405">
    <property type="entry name" value="Actin-crosslinking proteins"/>
    <property type="match status" value="1"/>
</dbReference>
<dbReference type="InterPro" id="IPR008999">
    <property type="entry name" value="Actin-crosslinking"/>
</dbReference>